<comment type="subunit">
    <text evidence="7">Homodimer.</text>
</comment>
<dbReference type="SUPFAM" id="SSF51735">
    <property type="entry name" value="NAD(P)-binding Rossmann-fold domains"/>
    <property type="match status" value="1"/>
</dbReference>
<feature type="domain" description="CoA-binding" evidence="8">
    <location>
        <begin position="77"/>
        <end position="178"/>
    </location>
</feature>
<organism evidence="9 10">
    <name type="scientific">Candidatus Auribacter fodinae</name>
    <dbReference type="NCBI Taxonomy" id="2093366"/>
    <lineage>
        <taxon>Bacteria</taxon>
        <taxon>Pseudomonadati</taxon>
        <taxon>Candidatus Auribacterota</taxon>
        <taxon>Candidatus Auribacteria</taxon>
        <taxon>Candidatus Auribacterales</taxon>
        <taxon>Candidatus Auribacteraceae</taxon>
        <taxon>Candidatus Auribacter</taxon>
    </lineage>
</organism>
<dbReference type="NCBIfam" id="NF003994">
    <property type="entry name" value="PRK05472.2-3"/>
    <property type="match status" value="1"/>
</dbReference>
<keyword evidence="2 7" id="KW-0678">Repressor</keyword>
<protein>
    <recommendedName>
        <fullName evidence="7">Redox-sensing transcriptional repressor Rex</fullName>
    </recommendedName>
</protein>
<evidence type="ECO:0000256" key="6">
    <source>
        <dbReference type="ARBA" id="ARBA00023163"/>
    </source>
</evidence>
<dbReference type="GO" id="GO:0005737">
    <property type="term" value="C:cytoplasm"/>
    <property type="evidence" value="ECO:0007669"/>
    <property type="project" value="UniProtKB-SubCell"/>
</dbReference>
<dbReference type="InterPro" id="IPR036388">
    <property type="entry name" value="WH-like_DNA-bd_sf"/>
</dbReference>
<dbReference type="HAMAP" id="MF_01131">
    <property type="entry name" value="Rex"/>
    <property type="match status" value="1"/>
</dbReference>
<dbReference type="InterPro" id="IPR036390">
    <property type="entry name" value="WH_DNA-bd_sf"/>
</dbReference>
<comment type="subcellular location">
    <subcellularLocation>
        <location evidence="7">Cytoplasm</location>
    </subcellularLocation>
</comment>
<feature type="DNA-binding region" description="H-T-H motif" evidence="7">
    <location>
        <begin position="14"/>
        <end position="53"/>
    </location>
</feature>
<reference evidence="9 10" key="1">
    <citation type="journal article" date="2017" name="ISME J.">
        <title>Energy and carbon metabolisms in a deep terrestrial subsurface fluid microbial community.</title>
        <authorList>
            <person name="Momper L."/>
            <person name="Jungbluth S.P."/>
            <person name="Lee M.D."/>
            <person name="Amend J.P."/>
        </authorList>
    </citation>
    <scope>NUCLEOTIDE SEQUENCE [LARGE SCALE GENOMIC DNA]</scope>
    <source>
        <strain evidence="9">SURF_26</strain>
    </source>
</reference>
<keyword evidence="1 7" id="KW-0963">Cytoplasm</keyword>
<sequence>MPKIPDATIKRLSLYCKELRVLSNEGMEVVLSKDLANRLDLNPTQVRKDLSYFGKFGRRKRGYDVSELLANLSEILGITTDNKIGIFGLGNLGRALLNFKGFSVRGFYVAALFDVDPAKIGSTLFGKQCYALSDAQEIVKKEGIKIAVLAVPDGAAQDVMDVILGCGIKSILNFTQRHVVVPEDVMIRSVDFTDKLELLAYFSRSKSNGR</sequence>
<dbReference type="NCBIfam" id="NF003993">
    <property type="entry name" value="PRK05472.2-2"/>
    <property type="match status" value="1"/>
</dbReference>
<name>A0A3A4R1E5_9BACT</name>
<dbReference type="InterPro" id="IPR003781">
    <property type="entry name" value="CoA-bd"/>
</dbReference>
<dbReference type="GO" id="GO:0051775">
    <property type="term" value="P:response to redox state"/>
    <property type="evidence" value="ECO:0007669"/>
    <property type="project" value="InterPro"/>
</dbReference>
<dbReference type="InterPro" id="IPR009718">
    <property type="entry name" value="Rex_DNA-bd_C_dom"/>
</dbReference>
<dbReference type="AlphaFoldDB" id="A0A3A4R1E5"/>
<evidence type="ECO:0000313" key="9">
    <source>
        <dbReference type="EMBL" id="RJP58769.1"/>
    </source>
</evidence>
<evidence type="ECO:0000256" key="2">
    <source>
        <dbReference type="ARBA" id="ARBA00022491"/>
    </source>
</evidence>
<keyword evidence="5 7" id="KW-0238">DNA-binding</keyword>
<dbReference type="NCBIfam" id="NF003989">
    <property type="entry name" value="PRK05472.1-3"/>
    <property type="match status" value="1"/>
</dbReference>
<keyword evidence="6 7" id="KW-0804">Transcription</keyword>
<dbReference type="Pfam" id="PF02629">
    <property type="entry name" value="CoA_binding"/>
    <property type="match status" value="1"/>
</dbReference>
<gene>
    <name evidence="7" type="primary">rex</name>
    <name evidence="9" type="ORF">C4541_07375</name>
</gene>
<dbReference type="SMART" id="SM00881">
    <property type="entry name" value="CoA_binding"/>
    <property type="match status" value="1"/>
</dbReference>
<dbReference type="InterPro" id="IPR022876">
    <property type="entry name" value="Tscrpt_rep_Rex"/>
</dbReference>
<accession>A0A3A4R1E5</accession>
<comment type="similarity">
    <text evidence="7">Belongs to the transcriptional regulatory Rex family.</text>
</comment>
<dbReference type="Proteomes" id="UP000266426">
    <property type="component" value="Unassembled WGS sequence"/>
</dbReference>
<evidence type="ECO:0000256" key="1">
    <source>
        <dbReference type="ARBA" id="ARBA00022490"/>
    </source>
</evidence>
<dbReference type="InterPro" id="IPR036291">
    <property type="entry name" value="NAD(P)-bd_dom_sf"/>
</dbReference>
<proteinExistence type="inferred from homology"/>
<dbReference type="SUPFAM" id="SSF46785">
    <property type="entry name" value="Winged helix' DNA-binding domain"/>
    <property type="match status" value="1"/>
</dbReference>
<dbReference type="GO" id="GO:0045892">
    <property type="term" value="P:negative regulation of DNA-templated transcription"/>
    <property type="evidence" value="ECO:0007669"/>
    <property type="project" value="InterPro"/>
</dbReference>
<dbReference type="Pfam" id="PF06971">
    <property type="entry name" value="Put_DNA-bind_N"/>
    <property type="match status" value="1"/>
</dbReference>
<keyword evidence="3 7" id="KW-0805">Transcription regulation</keyword>
<dbReference type="PANTHER" id="PTHR35786:SF1">
    <property type="entry name" value="REDOX-SENSING TRANSCRIPTIONAL REPRESSOR REX 1"/>
    <property type="match status" value="1"/>
</dbReference>
<evidence type="ECO:0000256" key="7">
    <source>
        <dbReference type="HAMAP-Rule" id="MF_01131"/>
    </source>
</evidence>
<dbReference type="EMBL" id="QZJZ01000061">
    <property type="protein sequence ID" value="RJP58769.1"/>
    <property type="molecule type" value="Genomic_DNA"/>
</dbReference>
<dbReference type="GO" id="GO:0003677">
    <property type="term" value="F:DNA binding"/>
    <property type="evidence" value="ECO:0007669"/>
    <property type="project" value="UniProtKB-UniRule"/>
</dbReference>
<dbReference type="Gene3D" id="3.40.50.720">
    <property type="entry name" value="NAD(P)-binding Rossmann-like Domain"/>
    <property type="match status" value="1"/>
</dbReference>
<evidence type="ECO:0000259" key="8">
    <source>
        <dbReference type="SMART" id="SM00881"/>
    </source>
</evidence>
<evidence type="ECO:0000313" key="10">
    <source>
        <dbReference type="Proteomes" id="UP000266426"/>
    </source>
</evidence>
<dbReference type="PANTHER" id="PTHR35786">
    <property type="entry name" value="REDOX-SENSING TRANSCRIPTIONAL REPRESSOR REX"/>
    <property type="match status" value="1"/>
</dbReference>
<dbReference type="NCBIfam" id="NF003995">
    <property type="entry name" value="PRK05472.2-4"/>
    <property type="match status" value="1"/>
</dbReference>
<dbReference type="GO" id="GO:0003700">
    <property type="term" value="F:DNA-binding transcription factor activity"/>
    <property type="evidence" value="ECO:0007669"/>
    <property type="project" value="UniProtKB-UniRule"/>
</dbReference>
<evidence type="ECO:0000256" key="5">
    <source>
        <dbReference type="ARBA" id="ARBA00023125"/>
    </source>
</evidence>
<comment type="caution">
    <text evidence="9">The sequence shown here is derived from an EMBL/GenBank/DDBJ whole genome shotgun (WGS) entry which is preliminary data.</text>
</comment>
<feature type="binding site" evidence="7">
    <location>
        <begin position="88"/>
        <end position="93"/>
    </location>
    <ligand>
        <name>NAD(+)</name>
        <dbReference type="ChEBI" id="CHEBI:57540"/>
    </ligand>
</feature>
<keyword evidence="4 7" id="KW-0520">NAD</keyword>
<comment type="function">
    <text evidence="7">Modulates transcription in response to changes in cellular NADH/NAD(+) redox state.</text>
</comment>
<dbReference type="InterPro" id="IPR058236">
    <property type="entry name" value="Rex_actinobacterial-type"/>
</dbReference>
<evidence type="ECO:0000256" key="3">
    <source>
        <dbReference type="ARBA" id="ARBA00023015"/>
    </source>
</evidence>
<evidence type="ECO:0000256" key="4">
    <source>
        <dbReference type="ARBA" id="ARBA00023027"/>
    </source>
</evidence>
<dbReference type="NCBIfam" id="NF003996">
    <property type="entry name" value="PRK05472.2-5"/>
    <property type="match status" value="1"/>
</dbReference>
<dbReference type="Gene3D" id="1.10.10.10">
    <property type="entry name" value="Winged helix-like DNA-binding domain superfamily/Winged helix DNA-binding domain"/>
    <property type="match status" value="1"/>
</dbReference>